<evidence type="ECO:0008006" key="3">
    <source>
        <dbReference type="Google" id="ProtNLM"/>
    </source>
</evidence>
<reference evidence="1 2" key="1">
    <citation type="submission" date="2016-07" db="EMBL/GenBank/DDBJ databases">
        <title>Pervasive Adenine N6-methylation of Active Genes in Fungi.</title>
        <authorList>
            <consortium name="DOE Joint Genome Institute"/>
            <person name="Mondo S.J."/>
            <person name="Dannebaum R.O."/>
            <person name="Kuo R.C."/>
            <person name="Labutti K."/>
            <person name="Haridas S."/>
            <person name="Kuo A."/>
            <person name="Salamov A."/>
            <person name="Ahrendt S.R."/>
            <person name="Lipzen A."/>
            <person name="Sullivan W."/>
            <person name="Andreopoulos W.B."/>
            <person name="Clum A."/>
            <person name="Lindquist E."/>
            <person name="Daum C."/>
            <person name="Ramamoorthy G.K."/>
            <person name="Gryganskyi A."/>
            <person name="Culley D."/>
            <person name="Magnuson J.K."/>
            <person name="James T.Y."/>
            <person name="O'Malley M.A."/>
            <person name="Stajich J.E."/>
            <person name="Spatafora J.W."/>
            <person name="Visel A."/>
            <person name="Grigoriev I.V."/>
        </authorList>
    </citation>
    <scope>NUCLEOTIDE SEQUENCE [LARGE SCALE GENOMIC DNA]</scope>
    <source>
        <strain evidence="1 2">CBS 115471</strain>
    </source>
</reference>
<dbReference type="EMBL" id="MCFA01000199">
    <property type="protein sequence ID" value="ORX99350.1"/>
    <property type="molecule type" value="Genomic_DNA"/>
</dbReference>
<keyword evidence="2" id="KW-1185">Reference proteome</keyword>
<dbReference type="AlphaFoldDB" id="A0A1Y1YMT9"/>
<protein>
    <recommendedName>
        <fullName evidence="3">Transposase IS30-like HTH domain-containing protein</fullName>
    </recommendedName>
</protein>
<comment type="caution">
    <text evidence="1">The sequence shown here is derived from an EMBL/GenBank/DDBJ whole genome shotgun (WGS) entry which is preliminary data.</text>
</comment>
<organism evidence="1 2">
    <name type="scientific">Clohesyomyces aquaticus</name>
    <dbReference type="NCBI Taxonomy" id="1231657"/>
    <lineage>
        <taxon>Eukaryota</taxon>
        <taxon>Fungi</taxon>
        <taxon>Dikarya</taxon>
        <taxon>Ascomycota</taxon>
        <taxon>Pezizomycotina</taxon>
        <taxon>Dothideomycetes</taxon>
        <taxon>Pleosporomycetidae</taxon>
        <taxon>Pleosporales</taxon>
        <taxon>Lindgomycetaceae</taxon>
        <taxon>Clohesyomyces</taxon>
    </lineage>
</organism>
<dbReference type="Proteomes" id="UP000193144">
    <property type="component" value="Unassembled WGS sequence"/>
</dbReference>
<accession>A0A1Y1YMT9</accession>
<dbReference type="STRING" id="1231657.A0A1Y1YMT9"/>
<gene>
    <name evidence="1" type="ORF">BCR34DRAFT_127106</name>
</gene>
<name>A0A1Y1YMT9_9PLEO</name>
<proteinExistence type="predicted"/>
<evidence type="ECO:0000313" key="1">
    <source>
        <dbReference type="EMBL" id="ORX99350.1"/>
    </source>
</evidence>
<evidence type="ECO:0000313" key="2">
    <source>
        <dbReference type="Proteomes" id="UP000193144"/>
    </source>
</evidence>
<sequence>MLKTPNRRLTYKERVKIHTLAEIRWSQTAISYHLGILPRTVLNCLRSPVTPTKPTGRKPILNTPLRNLLVRHATKNVKQR</sequence>
<dbReference type="OrthoDB" id="3783684at2759"/>